<dbReference type="EMBL" id="CAXJIO010000010">
    <property type="protein sequence ID" value="CAL2101636.1"/>
    <property type="molecule type" value="Genomic_DNA"/>
</dbReference>
<feature type="chain" id="PRO_5046379736" description="SRPBCC family protein" evidence="1">
    <location>
        <begin position="22"/>
        <end position="191"/>
    </location>
</feature>
<dbReference type="Proteomes" id="UP001497527">
    <property type="component" value="Unassembled WGS sequence"/>
</dbReference>
<dbReference type="RefSeq" id="WP_348715206.1">
    <property type="nucleotide sequence ID" value="NZ_CAXJIO010000010.1"/>
</dbReference>
<evidence type="ECO:0000313" key="3">
    <source>
        <dbReference type="Proteomes" id="UP001497527"/>
    </source>
</evidence>
<evidence type="ECO:0008006" key="4">
    <source>
        <dbReference type="Google" id="ProtNLM"/>
    </source>
</evidence>
<gene>
    <name evidence="2" type="ORF">T190423A01A_10199</name>
</gene>
<comment type="caution">
    <text evidence="2">The sequence shown here is derived from an EMBL/GenBank/DDBJ whole genome shotgun (WGS) entry which is preliminary data.</text>
</comment>
<organism evidence="2 3">
    <name type="scientific">Tenacibaculum polynesiense</name>
    <dbReference type="NCBI Taxonomy" id="3137857"/>
    <lineage>
        <taxon>Bacteria</taxon>
        <taxon>Pseudomonadati</taxon>
        <taxon>Bacteroidota</taxon>
        <taxon>Flavobacteriia</taxon>
        <taxon>Flavobacteriales</taxon>
        <taxon>Flavobacteriaceae</taxon>
        <taxon>Tenacibaculum</taxon>
    </lineage>
</organism>
<feature type="signal peptide" evidence="1">
    <location>
        <begin position="1"/>
        <end position="21"/>
    </location>
</feature>
<proteinExistence type="predicted"/>
<reference evidence="2 3" key="1">
    <citation type="submission" date="2024-05" db="EMBL/GenBank/DDBJ databases">
        <authorList>
            <person name="Duchaud E."/>
        </authorList>
    </citation>
    <scope>NUCLEOTIDE SEQUENCE [LARGE SCALE GENOMIC DNA]</scope>
    <source>
        <strain evidence="2">Ena-SAMPLE-TAB-13-05-2024-13:56:06:370-140308</strain>
    </source>
</reference>
<evidence type="ECO:0000256" key="1">
    <source>
        <dbReference type="SAM" id="SignalP"/>
    </source>
</evidence>
<evidence type="ECO:0000313" key="2">
    <source>
        <dbReference type="EMBL" id="CAL2101636.1"/>
    </source>
</evidence>
<accession>A0ABM9P8C0</accession>
<sequence length="191" mass="21941">MKNLILAVAMLVGLTSCGQHGHGSFASETNANSLAQPTNFPTVGFKKEYQETIEFPVAKVFPLFEPQGRSLLYSKWNPILLKEGEDGSLKGRIEFSKYDDLDVFLKVTKYNPKKGHIQYFITWDDFEVQRIDIFCTPGEKENTTKIRWIEYNAGLYEKGEKLVSMFVKKGYLVKVVQRYINNIKKQLENGK</sequence>
<dbReference type="PROSITE" id="PS51257">
    <property type="entry name" value="PROKAR_LIPOPROTEIN"/>
    <property type="match status" value="1"/>
</dbReference>
<protein>
    <recommendedName>
        <fullName evidence="4">SRPBCC family protein</fullName>
    </recommendedName>
</protein>
<keyword evidence="1" id="KW-0732">Signal</keyword>
<name>A0ABM9P8C0_9FLAO</name>
<keyword evidence="3" id="KW-1185">Reference proteome</keyword>